<organism evidence="2 3">
    <name type="scientific">Paenibacillus tyrfis</name>
    <dbReference type="NCBI Taxonomy" id="1501230"/>
    <lineage>
        <taxon>Bacteria</taxon>
        <taxon>Bacillati</taxon>
        <taxon>Bacillota</taxon>
        <taxon>Bacilli</taxon>
        <taxon>Bacillales</taxon>
        <taxon>Paenibacillaceae</taxon>
        <taxon>Paenibacillus</taxon>
    </lineage>
</organism>
<keyword evidence="3" id="KW-1185">Reference proteome</keyword>
<evidence type="ECO:0000256" key="1">
    <source>
        <dbReference type="SAM" id="Phobius"/>
    </source>
</evidence>
<protein>
    <submittedName>
        <fullName evidence="2">Uncharacterized protein</fullName>
    </submittedName>
</protein>
<evidence type="ECO:0000313" key="2">
    <source>
        <dbReference type="EMBL" id="KEQ26128.1"/>
    </source>
</evidence>
<dbReference type="OrthoDB" id="2649144at2"/>
<dbReference type="AlphaFoldDB" id="A0A081P605"/>
<evidence type="ECO:0000313" key="3">
    <source>
        <dbReference type="Proteomes" id="UP000028123"/>
    </source>
</evidence>
<keyword evidence="1" id="KW-0472">Membrane</keyword>
<name>A0A081P605_9BACL</name>
<reference evidence="2 3" key="1">
    <citation type="submission" date="2014-06" db="EMBL/GenBank/DDBJ databases">
        <title>Draft genome sequence of Paenibacillus sp. MSt1.</title>
        <authorList>
            <person name="Aw Y.K."/>
            <person name="Ong K.S."/>
            <person name="Gan H.M."/>
            <person name="Lee S.M."/>
        </authorList>
    </citation>
    <scope>NUCLEOTIDE SEQUENCE [LARGE SCALE GENOMIC DNA]</scope>
    <source>
        <strain evidence="2 3">MSt1</strain>
    </source>
</reference>
<keyword evidence="1" id="KW-1133">Transmembrane helix</keyword>
<comment type="caution">
    <text evidence="2">The sequence shown here is derived from an EMBL/GenBank/DDBJ whole genome shotgun (WGS) entry which is preliminary data.</text>
</comment>
<feature type="transmembrane region" description="Helical" evidence="1">
    <location>
        <begin position="12"/>
        <end position="31"/>
    </location>
</feature>
<keyword evidence="1" id="KW-0812">Transmembrane</keyword>
<dbReference type="RefSeq" id="WP_036680745.1">
    <property type="nucleotide sequence ID" value="NZ_JNVM01000008.1"/>
</dbReference>
<dbReference type="eggNOG" id="ENOG502ZC9J">
    <property type="taxonomic scope" value="Bacteria"/>
</dbReference>
<dbReference type="Proteomes" id="UP000028123">
    <property type="component" value="Unassembled WGS sequence"/>
</dbReference>
<sequence>MEKRLTRTDYLFAVTFIFMLVVAMGAFFFGLKMGQDRSSLKYEDMLNKQNEAAKSFTAYHQQYLVSFYHTIYQPYREFHKKWFEKTDELLTNRTADASLILKDLSKLAQESYDSLGSKSMPDSSPLLQEAHKDYMKSLKLFGEGLKSYSAKANGIPAAELIAQLQADPYLGEAKTFALKAEKSYYESIDKWYATINPQFKSIDVTKPLSLNDWKSQSLNMKNEYVAQLMLGNKLFKPFTPQDLTSRIDEMIQSGQAQKMNLNDVGQVVDVLMATDAVRKSDFIQNKDKYYGKETLPQLPFFTTN</sequence>
<accession>A0A081P605</accession>
<dbReference type="EMBL" id="JNVM01000008">
    <property type="protein sequence ID" value="KEQ26128.1"/>
    <property type="molecule type" value="Genomic_DNA"/>
</dbReference>
<proteinExistence type="predicted"/>
<gene>
    <name evidence="2" type="ORF">ET33_36735</name>
</gene>